<evidence type="ECO:0000256" key="2">
    <source>
        <dbReference type="SAM" id="MobiDB-lite"/>
    </source>
</evidence>
<keyword evidence="1" id="KW-0175">Coiled coil</keyword>
<dbReference type="InterPro" id="IPR052634">
    <property type="entry name" value="Sperm_flagellar-bone_growth"/>
</dbReference>
<keyword evidence="3" id="KW-0969">Cilium</keyword>
<feature type="region of interest" description="Disordered" evidence="2">
    <location>
        <begin position="1"/>
        <end position="22"/>
    </location>
</feature>
<accession>F0WQC7</accession>
<sequence length="639" mass="73081">MTDTIQKRAQKPQRSSDNTRRRQEFLQNVTLEMKSSMQKTRTEILHAVMGQPVGPENDLCHAVEEIEAYIAIACENRRRRELLYEKQREIDAQSEIVAPEAKKDMEIDLCGRREAAIFSFKAFENMKMAQETCTELIDFAFLIATHREDAAFLPSRDSIEEELWNPSLSLLGIRLPPSFSLLKTLHSDENVCKVVQGEWMRYLHTDTIQSGQFVLGDILKKTSATSIPPPRRSLGILIVGTSKIGRKKWAREMAKRFNLEFISVKDLIHKAIEEDTVIGTELIQCLERGEGIPSSLYAELIISAVEALLHSERKECISGWMIDGLPCLRSHTEHVRSRMTRSSDNVPTSPLWRSTQISEDCGIDLVIYIDGQPEWDLTQAEDPSFTMFSTRQNAREALCSFPHVVEVNLPNEKGTKAFEAVETLLCEKLEIGRTFELEMRQREVTLMKTEEEWMMTFSSFEARLQEAQCALRLYTEQLQTAEGNNARKSDIVECKAQLLSATEALETVNNEVAVWMTSHEDTSSPGSSGLSTWSTIETFYMESLRRNFSLLTQLRGRVFAFVNESLCGMNSALCLWRVDGKQIVLNAFQKDFNFMNGEIRMEIETKKELYARVDVLYDTLNDIVDQKRTLLHTFQGFKV</sequence>
<reference evidence="3" key="1">
    <citation type="journal article" date="2011" name="PLoS Biol.">
        <title>Gene gain and loss during evolution of obligate parasitism in the white rust pathogen of Arabidopsis thaliana.</title>
        <authorList>
            <person name="Kemen E."/>
            <person name="Gardiner A."/>
            <person name="Schultz-Larsen T."/>
            <person name="Kemen A.C."/>
            <person name="Balmuth A.L."/>
            <person name="Robert-Seilaniantz A."/>
            <person name="Bailey K."/>
            <person name="Holub E."/>
            <person name="Studholme D.J."/>
            <person name="Maclean D."/>
            <person name="Jones J.D."/>
        </authorList>
    </citation>
    <scope>NUCLEOTIDE SEQUENCE</scope>
</reference>
<dbReference type="Pfam" id="PF00406">
    <property type="entry name" value="ADK"/>
    <property type="match status" value="1"/>
</dbReference>
<dbReference type="InterPro" id="IPR027417">
    <property type="entry name" value="P-loop_NTPase"/>
</dbReference>
<organism evidence="3">
    <name type="scientific">Albugo laibachii Nc14</name>
    <dbReference type="NCBI Taxonomy" id="890382"/>
    <lineage>
        <taxon>Eukaryota</taxon>
        <taxon>Sar</taxon>
        <taxon>Stramenopiles</taxon>
        <taxon>Oomycota</taxon>
        <taxon>Peronosporomycetes</taxon>
        <taxon>Albuginales</taxon>
        <taxon>Albuginaceae</taxon>
        <taxon>Albugo</taxon>
    </lineage>
</organism>
<dbReference type="AlphaFoldDB" id="F0WQC7"/>
<dbReference type="PANTHER" id="PTHR14919:SF0">
    <property type="entry name" value="SPERM FLAGELLAR PROTEIN 2"/>
    <property type="match status" value="1"/>
</dbReference>
<keyword evidence="3" id="KW-0966">Cell projection</keyword>
<dbReference type="SUPFAM" id="SSF52540">
    <property type="entry name" value="P-loop containing nucleoside triphosphate hydrolases"/>
    <property type="match status" value="1"/>
</dbReference>
<evidence type="ECO:0000313" key="3">
    <source>
        <dbReference type="EMBL" id="CCA23535.1"/>
    </source>
</evidence>
<proteinExistence type="predicted"/>
<keyword evidence="3" id="KW-0282">Flagellum</keyword>
<name>F0WQC7_9STRA</name>
<dbReference type="HOGENOM" id="CLU_428592_0_0_1"/>
<gene>
    <name evidence="3" type="primary">AlNc14C198G8607</name>
    <name evidence="3" type="ORF">ALNC14_096790</name>
</gene>
<reference evidence="3" key="2">
    <citation type="submission" date="2011-02" db="EMBL/GenBank/DDBJ databases">
        <authorList>
            <person name="MacLean D."/>
        </authorList>
    </citation>
    <scope>NUCLEOTIDE SEQUENCE</scope>
</reference>
<evidence type="ECO:0000256" key="1">
    <source>
        <dbReference type="SAM" id="Coils"/>
    </source>
</evidence>
<dbReference type="PANTHER" id="PTHR14919">
    <property type="entry name" value="KPL2-RELATED"/>
    <property type="match status" value="1"/>
</dbReference>
<protein>
    <submittedName>
        <fullName evidence="3">Flagellar protein putative</fullName>
    </submittedName>
</protein>
<feature type="coiled-coil region" evidence="1">
    <location>
        <begin position="464"/>
        <end position="511"/>
    </location>
</feature>
<dbReference type="Gene3D" id="3.40.50.300">
    <property type="entry name" value="P-loop containing nucleotide triphosphate hydrolases"/>
    <property type="match status" value="1"/>
</dbReference>
<dbReference type="EMBL" id="FR824243">
    <property type="protein sequence ID" value="CCA23535.1"/>
    <property type="molecule type" value="Genomic_DNA"/>
</dbReference>